<keyword evidence="1" id="KW-0407">Ion channel</keyword>
<organism evidence="1 2">
    <name type="scientific">Trichonephila inaurata madagascariensis</name>
    <dbReference type="NCBI Taxonomy" id="2747483"/>
    <lineage>
        <taxon>Eukaryota</taxon>
        <taxon>Metazoa</taxon>
        <taxon>Ecdysozoa</taxon>
        <taxon>Arthropoda</taxon>
        <taxon>Chelicerata</taxon>
        <taxon>Arachnida</taxon>
        <taxon>Araneae</taxon>
        <taxon>Araneomorphae</taxon>
        <taxon>Entelegynae</taxon>
        <taxon>Araneoidea</taxon>
        <taxon>Nephilidae</taxon>
        <taxon>Trichonephila</taxon>
        <taxon>Trichonephila inaurata</taxon>
    </lineage>
</organism>
<gene>
    <name evidence="1" type="primary">scnn1b-a</name>
    <name evidence="1" type="ORF">TNIN_404801</name>
</gene>
<reference evidence="1" key="1">
    <citation type="submission" date="2020-08" db="EMBL/GenBank/DDBJ databases">
        <title>Multicomponent nature underlies the extraordinary mechanical properties of spider dragline silk.</title>
        <authorList>
            <person name="Kono N."/>
            <person name="Nakamura H."/>
            <person name="Mori M."/>
            <person name="Yoshida Y."/>
            <person name="Ohtoshi R."/>
            <person name="Malay A.D."/>
            <person name="Moran D.A.P."/>
            <person name="Tomita M."/>
            <person name="Numata K."/>
            <person name="Arakawa K."/>
        </authorList>
    </citation>
    <scope>NUCLEOTIDE SEQUENCE</scope>
</reference>
<dbReference type="Proteomes" id="UP000886998">
    <property type="component" value="Unassembled WGS sequence"/>
</dbReference>
<evidence type="ECO:0000313" key="1">
    <source>
        <dbReference type="EMBL" id="GFY70282.1"/>
    </source>
</evidence>
<protein>
    <submittedName>
        <fullName evidence="1">Amiloride-sensitive sodium channel subunit beta</fullName>
    </submittedName>
</protein>
<keyword evidence="2" id="KW-1185">Reference proteome</keyword>
<sequence>MIFILQILVVKEIEFPAVTVCSQYLIPKIFAKEAGLEYMEEMEKVLDSLPLYNVSVDERALCLKDPLCYWSWLDEECYCGKNPCDTFYCYPDLNKNDEFCSCSMLLCQWNGTADACFTTRNQEGEICHCKYSFEYPLHRPPPKRQPCHGSCDPVFKPKEQEALDSLQMSPKAMDLLKKLKASTTGDARDVERFFTPELDVVNNYGMPYDNFILSCSYAARECT</sequence>
<keyword evidence="1" id="KW-0813">Transport</keyword>
<dbReference type="AlphaFoldDB" id="A0A8X7CNG6"/>
<dbReference type="GO" id="GO:0034220">
    <property type="term" value="P:monoatomic ion transmembrane transport"/>
    <property type="evidence" value="ECO:0007669"/>
    <property type="project" value="UniProtKB-KW"/>
</dbReference>
<accession>A0A8X7CNG6</accession>
<dbReference type="EMBL" id="BMAV01018143">
    <property type="protein sequence ID" value="GFY70282.1"/>
    <property type="molecule type" value="Genomic_DNA"/>
</dbReference>
<keyword evidence="1" id="KW-0406">Ion transport</keyword>
<dbReference type="OrthoDB" id="10286419at2759"/>
<evidence type="ECO:0000313" key="2">
    <source>
        <dbReference type="Proteomes" id="UP000886998"/>
    </source>
</evidence>
<comment type="caution">
    <text evidence="1">The sequence shown here is derived from an EMBL/GenBank/DDBJ whole genome shotgun (WGS) entry which is preliminary data.</text>
</comment>
<proteinExistence type="predicted"/>
<name>A0A8X7CNG6_9ARAC</name>